<dbReference type="Proteomes" id="UP001165653">
    <property type="component" value="Unassembled WGS sequence"/>
</dbReference>
<dbReference type="InterPro" id="IPR000788">
    <property type="entry name" value="RNR_lg_C"/>
</dbReference>
<dbReference type="NCBIfam" id="TIGR02506">
    <property type="entry name" value="NrdE_NrdA"/>
    <property type="match status" value="1"/>
</dbReference>
<dbReference type="InterPro" id="IPR013346">
    <property type="entry name" value="NrdE_NrdA_C"/>
</dbReference>
<evidence type="ECO:0000256" key="6">
    <source>
        <dbReference type="ARBA" id="ARBA00023002"/>
    </source>
</evidence>
<dbReference type="EMBL" id="JAPDDR010000007">
    <property type="protein sequence ID" value="MCW1914970.1"/>
    <property type="molecule type" value="Genomic_DNA"/>
</dbReference>
<keyword evidence="13" id="KW-1185">Reference proteome</keyword>
<comment type="catalytic activity">
    <reaction evidence="8 10">
        <text>a 2'-deoxyribonucleoside 5'-diphosphate + [thioredoxin]-disulfide + H2O = a ribonucleoside 5'-diphosphate + [thioredoxin]-dithiol</text>
        <dbReference type="Rhea" id="RHEA:23252"/>
        <dbReference type="Rhea" id="RHEA-COMP:10698"/>
        <dbReference type="Rhea" id="RHEA-COMP:10700"/>
        <dbReference type="ChEBI" id="CHEBI:15377"/>
        <dbReference type="ChEBI" id="CHEBI:29950"/>
        <dbReference type="ChEBI" id="CHEBI:50058"/>
        <dbReference type="ChEBI" id="CHEBI:57930"/>
        <dbReference type="ChEBI" id="CHEBI:73316"/>
        <dbReference type="EC" id="1.17.4.1"/>
    </reaction>
</comment>
<evidence type="ECO:0000313" key="13">
    <source>
        <dbReference type="Proteomes" id="UP001165653"/>
    </source>
</evidence>
<accession>A0ABT3G577</accession>
<proteinExistence type="inferred from homology"/>
<evidence type="ECO:0000256" key="5">
    <source>
        <dbReference type="ARBA" id="ARBA00022840"/>
    </source>
</evidence>
<dbReference type="PROSITE" id="PS00089">
    <property type="entry name" value="RIBORED_LARGE"/>
    <property type="match status" value="1"/>
</dbReference>
<evidence type="ECO:0000256" key="7">
    <source>
        <dbReference type="ARBA" id="ARBA00023116"/>
    </source>
</evidence>
<dbReference type="InterPro" id="IPR013509">
    <property type="entry name" value="RNR_lsu_N"/>
</dbReference>
<dbReference type="SUPFAM" id="SSF51998">
    <property type="entry name" value="PFL-like glycyl radical enzymes"/>
    <property type="match status" value="1"/>
</dbReference>
<dbReference type="RefSeq" id="WP_264514508.1">
    <property type="nucleotide sequence ID" value="NZ_JAPDDR010000007.1"/>
</dbReference>
<protein>
    <recommendedName>
        <fullName evidence="2 10">Ribonucleoside-diphosphate reductase</fullName>
        <ecNumber evidence="2 10">1.17.4.1</ecNumber>
    </recommendedName>
</protein>
<keyword evidence="5 9" id="KW-0067">ATP-binding</keyword>
<comment type="similarity">
    <text evidence="1 10">Belongs to the ribonucleoside diphosphate reductase large chain family.</text>
</comment>
<dbReference type="PROSITE" id="PS51161">
    <property type="entry name" value="ATP_CONE"/>
    <property type="match status" value="2"/>
</dbReference>
<dbReference type="PANTHER" id="PTHR11573:SF6">
    <property type="entry name" value="RIBONUCLEOSIDE-DIPHOSPHATE REDUCTASE LARGE SUBUNIT"/>
    <property type="match status" value="1"/>
</dbReference>
<evidence type="ECO:0000256" key="4">
    <source>
        <dbReference type="ARBA" id="ARBA00022741"/>
    </source>
</evidence>
<dbReference type="InterPro" id="IPR039718">
    <property type="entry name" value="Rrm1"/>
</dbReference>
<evidence type="ECO:0000259" key="11">
    <source>
        <dbReference type="PROSITE" id="PS51161"/>
    </source>
</evidence>
<dbReference type="InterPro" id="IPR005144">
    <property type="entry name" value="ATP-cone_dom"/>
</dbReference>
<evidence type="ECO:0000256" key="9">
    <source>
        <dbReference type="PROSITE-ProRule" id="PRU00492"/>
    </source>
</evidence>
<comment type="caution">
    <text evidence="12">The sequence shown here is derived from an EMBL/GenBank/DDBJ whole genome shotgun (WGS) entry which is preliminary data.</text>
</comment>
<reference evidence="12" key="1">
    <citation type="submission" date="2022-10" db="EMBL/GenBank/DDBJ databases">
        <title>Luteolibacter sp. GHJ8, whole genome shotgun sequencing project.</title>
        <authorList>
            <person name="Zhao G."/>
            <person name="Shen L."/>
        </authorList>
    </citation>
    <scope>NUCLEOTIDE SEQUENCE</scope>
    <source>
        <strain evidence="12">GHJ8</strain>
    </source>
</reference>
<dbReference type="SUPFAM" id="SSF48168">
    <property type="entry name" value="R1 subunit of ribonucleotide reductase, N-terminal domain"/>
    <property type="match status" value="1"/>
</dbReference>
<sequence length="1094" mass="123985">MYRAVNPDEDYLLKQVITDRFSLPASDRAFSWREVLSHERRKPITDIIVTRGDTDTHFSLEDVADAIGDSLADLLISRQADEKSIFSDVNRKFVSDVAHAVANSLTKSLDEGGRLRLSESDLYLLIEKALLENEAYDVAKSLAFRRSMEKTGTVDVHAGPHALPVRLIRRSGNVVPWSETKIEIAVRKAFLTIKENPEAAVDIAKAVTDRIRRGDQSFVHIEDVQDMVQEELMRQGRFKAAEHYILYRAQRARLRQEQEEKAEDPNQEFFVTVTPDDGKSIMWDGSELKKRIAYASIGLDLCISELEIERELRRSVGTEISEKDLKNTIILNAKALIEKDADFAKFAGRILLSYIYEEVLDWSISRDGIDKLKAAHKAAFKSYLKHGVAIKRLSPDLLDVYDLDKLAEAFDPTADLDFDYLGIQTMYDRYLVVDKTGNKPRRIETPQFFWMRVAMGLFKREEKDRESWVIRLYNLYKGRRFCSSTPTLFNSGTLHSQLSSCYLYKVDDSIESIMIRGIAENAFLSKWAGGLGGSWTAVRGTGGYIQGTNGESQGIIPFLKLHNDQLVAVNQGGKRRGSGCAYLETWHNDIEDFLELRKNTGDERRRCHDMNTANWIPDLFMKRMEDRAQWTLFRSNEVPDLHDLYGKAFEQRYTEYEAMAAEGKIWSRQFPAIELWKGMLKMLFETGHPWITFKDPCNVRSPQDHAGVIHSSNLCTEITLNTSDEETAVCNLGSVILDTHITRDGALDHEMLKETITVAIRALDNVIDINFYPTTAAKTANMRHRPIGLGVMGLQNALYKRGLAFASDAAVEFNDEFMEAIAYYAYSASSDLAAEVGTYSSYQGSKWSRGILPQDTVDLLEDERGRKIDVPRGGKMDWSVVREKIAKHGMRNSNVLAIAPTATISNIMGTTPCIEPNYKNLYVKSNLGGEFIILNSELVRDLKKAGLWNQEMVDELKYFKGELEDIESIPTAIKNKHKTVFSIGHEYIVDAAARRQKWIDQSQSVNLFLATPDMKTLSHMYRRAWDKGLKTTYYLRTLQANDSESFTGKVTKEIRGLMARDGGVSPEKPTYSAEEKMACSIDAMMNGGTCEACQ</sequence>
<comment type="function">
    <text evidence="10">Provides the precursors necessary for DNA synthesis. Catalyzes the biosynthesis of deoxyribonucleotides from the corresponding ribonucleotides.</text>
</comment>
<dbReference type="Pfam" id="PF03477">
    <property type="entry name" value="ATP-cone"/>
    <property type="match status" value="1"/>
</dbReference>
<dbReference type="PRINTS" id="PR01183">
    <property type="entry name" value="RIBORDTASEM1"/>
</dbReference>
<dbReference type="CDD" id="cd01679">
    <property type="entry name" value="RNR_I"/>
    <property type="match status" value="1"/>
</dbReference>
<organism evidence="12 13">
    <name type="scientific">Luteolibacter rhizosphaerae</name>
    <dbReference type="NCBI Taxonomy" id="2989719"/>
    <lineage>
        <taxon>Bacteria</taxon>
        <taxon>Pseudomonadati</taxon>
        <taxon>Verrucomicrobiota</taxon>
        <taxon>Verrucomicrobiia</taxon>
        <taxon>Verrucomicrobiales</taxon>
        <taxon>Verrucomicrobiaceae</taxon>
        <taxon>Luteolibacter</taxon>
    </lineage>
</organism>
<feature type="domain" description="ATP-cone" evidence="11">
    <location>
        <begin position="165"/>
        <end position="255"/>
    </location>
</feature>
<evidence type="ECO:0000313" key="12">
    <source>
        <dbReference type="EMBL" id="MCW1914970.1"/>
    </source>
</evidence>
<keyword evidence="3" id="KW-0021">Allosteric enzyme</keyword>
<keyword evidence="7 10" id="KW-0215">Deoxyribonucleotide synthesis</keyword>
<evidence type="ECO:0000256" key="8">
    <source>
        <dbReference type="ARBA" id="ARBA00047754"/>
    </source>
</evidence>
<keyword evidence="6 10" id="KW-0560">Oxidoreductase</keyword>
<gene>
    <name evidence="12" type="ORF">OJ996_15380</name>
</gene>
<dbReference type="InterPro" id="IPR008926">
    <property type="entry name" value="RNR_R1-su_N"/>
</dbReference>
<evidence type="ECO:0000256" key="1">
    <source>
        <dbReference type="ARBA" id="ARBA00010406"/>
    </source>
</evidence>
<dbReference type="Gene3D" id="3.20.70.20">
    <property type="match status" value="1"/>
</dbReference>
<dbReference type="Pfam" id="PF02867">
    <property type="entry name" value="Ribonuc_red_lgC"/>
    <property type="match status" value="1"/>
</dbReference>
<evidence type="ECO:0000256" key="10">
    <source>
        <dbReference type="RuleBase" id="RU003410"/>
    </source>
</evidence>
<evidence type="ECO:0000256" key="2">
    <source>
        <dbReference type="ARBA" id="ARBA00012274"/>
    </source>
</evidence>
<dbReference type="NCBIfam" id="NF005544">
    <property type="entry name" value="PRK07207.1"/>
    <property type="match status" value="1"/>
</dbReference>
<feature type="domain" description="ATP-cone" evidence="11">
    <location>
        <begin position="271"/>
        <end position="361"/>
    </location>
</feature>
<name>A0ABT3G577_9BACT</name>
<keyword evidence="4 9" id="KW-0547">Nucleotide-binding</keyword>
<evidence type="ECO:0000256" key="3">
    <source>
        <dbReference type="ARBA" id="ARBA00022533"/>
    </source>
</evidence>
<dbReference type="PANTHER" id="PTHR11573">
    <property type="entry name" value="RIBONUCLEOSIDE-DIPHOSPHATE REDUCTASE LARGE CHAIN"/>
    <property type="match status" value="1"/>
</dbReference>
<dbReference type="EC" id="1.17.4.1" evidence="2 10"/>
<dbReference type="Pfam" id="PF00317">
    <property type="entry name" value="Ribonuc_red_lgN"/>
    <property type="match status" value="1"/>
</dbReference>